<dbReference type="InterPro" id="IPR042184">
    <property type="entry name" value="YqeY/Aim41_N"/>
</dbReference>
<dbReference type="Pfam" id="PF09424">
    <property type="entry name" value="YqeY"/>
    <property type="match status" value="1"/>
</dbReference>
<reference evidence="1 3" key="3">
    <citation type="journal article" date="2024" name="Syst. Appl. Microbiol.">
        <title>Helicobacter cappadocius sp. nov., from lizards: The first psychrotrophic Helicobacter species.</title>
        <authorList>
            <person name="Aydin F."/>
            <person name="Tarhane S."/>
            <person name="Karakaya E."/>
            <person name="Abay S."/>
            <person name="Kayman T."/>
            <person name="Guran O."/>
            <person name="Bozkurt E."/>
            <person name="Uzum N."/>
            <person name="Avci A."/>
            <person name="Olgun K."/>
            <person name="Jablonski D."/>
            <person name="Guran C."/>
            <person name="Burcin Saticioglu I."/>
        </authorList>
    </citation>
    <scope>NUCLEOTIDE SEQUENCE [LARGE SCALE GENOMIC DNA]</scope>
    <source>
        <strain evidence="1">Faydin-H75</strain>
        <strain evidence="3">faydin-H76</strain>
    </source>
</reference>
<keyword evidence="4" id="KW-1185">Reference proteome</keyword>
<dbReference type="InterPro" id="IPR003789">
    <property type="entry name" value="Asn/Gln_tRNA_amidoTrase-B-like"/>
</dbReference>
<dbReference type="RefSeq" id="WP_305517205.1">
    <property type="nucleotide sequence ID" value="NZ_JAUPEV010000007.1"/>
</dbReference>
<dbReference type="InterPro" id="IPR023168">
    <property type="entry name" value="GatB_Yqey_C_2"/>
</dbReference>
<dbReference type="EMBL" id="JAUPEV010000007">
    <property type="protein sequence ID" value="MDO7253361.1"/>
    <property type="molecule type" value="Genomic_DNA"/>
</dbReference>
<dbReference type="Proteomes" id="UP001177258">
    <property type="component" value="Unassembled WGS sequence"/>
</dbReference>
<reference evidence="1" key="2">
    <citation type="submission" date="2023-07" db="EMBL/GenBank/DDBJ databases">
        <authorList>
            <person name="Aydin F."/>
            <person name="Tarhane S."/>
            <person name="Saticioglu I.B."/>
            <person name="Karakaya E."/>
            <person name="Abay S."/>
            <person name="Guran O."/>
            <person name="Bozkurt E."/>
            <person name="Uzum N."/>
            <person name="Olgun K."/>
            <person name="Jablonski D."/>
        </authorList>
    </citation>
    <scope>NUCLEOTIDE SEQUENCE</scope>
    <source>
        <strain evidence="1">Faydin-H75</strain>
    </source>
</reference>
<dbReference type="InterPro" id="IPR019004">
    <property type="entry name" value="YqeY/Aim41"/>
</dbReference>
<sequence>MSQIKEKMAQDLKTAMKNGDNFTRDTIRLLNSSIKQVEVDKRITLSDGDVISILKSAYKQRVDASIAYKEAGREDLLDKENKEMQIILQYLPKQLSDEELHVEISKTIKTMGEVTPKDMGKVMAALKHLSQVADGRRISEMVKSILNQ</sequence>
<dbReference type="EMBL" id="JAUYZK010000007">
    <property type="protein sequence ID" value="MDP2539209.1"/>
    <property type="molecule type" value="Genomic_DNA"/>
</dbReference>
<dbReference type="SUPFAM" id="SSF89095">
    <property type="entry name" value="GatB/YqeY motif"/>
    <property type="match status" value="1"/>
</dbReference>
<protein>
    <submittedName>
        <fullName evidence="2">GatB/YqeY domain-containing protein</fullName>
    </submittedName>
</protein>
<evidence type="ECO:0000313" key="2">
    <source>
        <dbReference type="EMBL" id="MDP2539209.1"/>
    </source>
</evidence>
<reference evidence="2 4" key="1">
    <citation type="submission" date="2023-07" db="EMBL/GenBank/DDBJ databases">
        <title>Unpublished Manusciprt.</title>
        <authorList>
            <person name="Aydin F."/>
            <person name="Tarhane S."/>
            <person name="Saticioglu I.B."/>
            <person name="Karakaya E."/>
            <person name="Abay S."/>
            <person name="Guran O."/>
            <person name="Bozkurt E."/>
            <person name="Uzum N."/>
            <person name="Olgun K."/>
            <person name="Jablonski D."/>
        </authorList>
    </citation>
    <scope>NUCLEOTIDE SEQUENCE</scope>
    <source>
        <strain evidence="4">faydin-H75</strain>
        <strain evidence="2">Faydin-H76</strain>
    </source>
</reference>
<name>A0AA90SSQ9_9HELI</name>
<evidence type="ECO:0000313" key="3">
    <source>
        <dbReference type="Proteomes" id="UP001177258"/>
    </source>
</evidence>
<gene>
    <name evidence="1" type="ORF">Q5I04_05485</name>
    <name evidence="2" type="ORF">Q5I06_05415</name>
</gene>
<dbReference type="Gene3D" id="1.10.1510.10">
    <property type="entry name" value="Uncharacterised protein YqeY/AIM41 PF09424, N-terminal domain"/>
    <property type="match status" value="1"/>
</dbReference>
<dbReference type="PANTHER" id="PTHR28055">
    <property type="entry name" value="ALTERED INHERITANCE OF MITOCHONDRIA PROTEIN 41, MITOCHONDRIAL"/>
    <property type="match status" value="1"/>
</dbReference>
<accession>A0AA90SSQ9</accession>
<evidence type="ECO:0000313" key="4">
    <source>
        <dbReference type="Proteomes" id="UP001240777"/>
    </source>
</evidence>
<dbReference type="Proteomes" id="UP001240777">
    <property type="component" value="Unassembled WGS sequence"/>
</dbReference>
<comment type="caution">
    <text evidence="2">The sequence shown here is derived from an EMBL/GenBank/DDBJ whole genome shotgun (WGS) entry which is preliminary data.</text>
</comment>
<organism evidence="2 3">
    <name type="scientific">Helicobacter cappadocius</name>
    <dbReference type="NCBI Taxonomy" id="3063998"/>
    <lineage>
        <taxon>Bacteria</taxon>
        <taxon>Pseudomonadati</taxon>
        <taxon>Campylobacterota</taxon>
        <taxon>Epsilonproteobacteria</taxon>
        <taxon>Campylobacterales</taxon>
        <taxon>Helicobacteraceae</taxon>
        <taxon>Helicobacter</taxon>
    </lineage>
</organism>
<dbReference type="AlphaFoldDB" id="A0AA90SSQ9"/>
<dbReference type="GO" id="GO:0016884">
    <property type="term" value="F:carbon-nitrogen ligase activity, with glutamine as amido-N-donor"/>
    <property type="evidence" value="ECO:0007669"/>
    <property type="project" value="InterPro"/>
</dbReference>
<proteinExistence type="predicted"/>
<dbReference type="PANTHER" id="PTHR28055:SF1">
    <property type="entry name" value="ALTERED INHERITANCE OF MITOCHONDRIA PROTEIN 41, MITOCHONDRIAL"/>
    <property type="match status" value="1"/>
</dbReference>
<dbReference type="Gene3D" id="1.10.10.410">
    <property type="match status" value="1"/>
</dbReference>
<evidence type="ECO:0000313" key="1">
    <source>
        <dbReference type="EMBL" id="MDO7253361.1"/>
    </source>
</evidence>